<dbReference type="SUPFAM" id="SSF103506">
    <property type="entry name" value="Mitochondrial carrier"/>
    <property type="match status" value="1"/>
</dbReference>
<dbReference type="InterPro" id="IPR023395">
    <property type="entry name" value="MCP_dom_sf"/>
</dbReference>
<evidence type="ECO:0000256" key="2">
    <source>
        <dbReference type="ARBA" id="ARBA00006375"/>
    </source>
</evidence>
<evidence type="ECO:0000256" key="5">
    <source>
        <dbReference type="ARBA" id="ARBA00022737"/>
    </source>
</evidence>
<evidence type="ECO:0000256" key="4">
    <source>
        <dbReference type="ARBA" id="ARBA00022692"/>
    </source>
</evidence>
<comment type="similarity">
    <text evidence="2 8">Belongs to the mitochondrial carrier (TC 2.A.29) family.</text>
</comment>
<proteinExistence type="inferred from homology"/>
<dbReference type="Pfam" id="PF00153">
    <property type="entry name" value="Mito_carr"/>
    <property type="match status" value="3"/>
</dbReference>
<organism evidence="10 11">
    <name type="scientific">Paragonimus westermani</name>
    <dbReference type="NCBI Taxonomy" id="34504"/>
    <lineage>
        <taxon>Eukaryota</taxon>
        <taxon>Metazoa</taxon>
        <taxon>Spiralia</taxon>
        <taxon>Lophotrochozoa</taxon>
        <taxon>Platyhelminthes</taxon>
        <taxon>Trematoda</taxon>
        <taxon>Digenea</taxon>
        <taxon>Plagiorchiida</taxon>
        <taxon>Troglotremata</taxon>
        <taxon>Troglotrematidae</taxon>
        <taxon>Paragonimus</taxon>
    </lineage>
</organism>
<gene>
    <name evidence="10" type="ORF">DEA37_0004885</name>
</gene>
<evidence type="ECO:0000313" key="11">
    <source>
        <dbReference type="Proteomes" id="UP000324629"/>
    </source>
</evidence>
<dbReference type="GO" id="GO:0016020">
    <property type="term" value="C:membrane"/>
    <property type="evidence" value="ECO:0007669"/>
    <property type="project" value="UniProtKB-SubCell"/>
</dbReference>
<dbReference type="Proteomes" id="UP000324629">
    <property type="component" value="Unassembled WGS sequence"/>
</dbReference>
<name>A0A5J4NQA6_9TREM</name>
<feature type="repeat" description="Solcar" evidence="7">
    <location>
        <begin position="119"/>
        <end position="227"/>
    </location>
</feature>
<evidence type="ECO:0000256" key="9">
    <source>
        <dbReference type="SAM" id="Phobius"/>
    </source>
</evidence>
<evidence type="ECO:0000256" key="7">
    <source>
        <dbReference type="PROSITE-ProRule" id="PRU00282"/>
    </source>
</evidence>
<evidence type="ECO:0000256" key="8">
    <source>
        <dbReference type="RuleBase" id="RU000488"/>
    </source>
</evidence>
<keyword evidence="6 7" id="KW-0472">Membrane</keyword>
<keyword evidence="11" id="KW-1185">Reference proteome</keyword>
<dbReference type="PRINTS" id="PR00926">
    <property type="entry name" value="MITOCARRIER"/>
</dbReference>
<evidence type="ECO:0000313" key="10">
    <source>
        <dbReference type="EMBL" id="KAA3677370.1"/>
    </source>
</evidence>
<evidence type="ECO:0000256" key="3">
    <source>
        <dbReference type="ARBA" id="ARBA00022448"/>
    </source>
</evidence>
<feature type="repeat" description="Solcar" evidence="7">
    <location>
        <begin position="343"/>
        <end position="433"/>
    </location>
</feature>
<keyword evidence="5" id="KW-0677">Repeat</keyword>
<keyword evidence="9" id="KW-1133">Transmembrane helix</keyword>
<dbReference type="PANTHER" id="PTHR24089">
    <property type="entry name" value="SOLUTE CARRIER FAMILY 25"/>
    <property type="match status" value="1"/>
</dbReference>
<dbReference type="InterPro" id="IPR002067">
    <property type="entry name" value="MCP"/>
</dbReference>
<evidence type="ECO:0000256" key="1">
    <source>
        <dbReference type="ARBA" id="ARBA00004141"/>
    </source>
</evidence>
<reference evidence="10" key="1">
    <citation type="journal article" date="2019" name="Gigascience">
        <title>Whole-genome sequence of the oriental lung fluke Paragonimus westermani.</title>
        <authorList>
            <person name="Oey H."/>
            <person name="Zakrzewski M."/>
            <person name="Narain K."/>
            <person name="Devi K.R."/>
            <person name="Agatsuma T."/>
            <person name="Nawaratna S."/>
            <person name="Gobert G.N."/>
            <person name="Jones M.K."/>
            <person name="Ragan M.A."/>
            <person name="McManus D.P."/>
            <person name="Krause L."/>
        </authorList>
    </citation>
    <scope>NUCLEOTIDE SEQUENCE [LARGE SCALE GENOMIC DNA]</scope>
    <source>
        <strain evidence="10">IND2009</strain>
    </source>
</reference>
<dbReference type="EMBL" id="QNGE01001538">
    <property type="protein sequence ID" value="KAA3677370.1"/>
    <property type="molecule type" value="Genomic_DNA"/>
</dbReference>
<dbReference type="Gene3D" id="1.50.40.10">
    <property type="entry name" value="Mitochondrial carrier domain"/>
    <property type="match status" value="1"/>
</dbReference>
<evidence type="ECO:0000256" key="6">
    <source>
        <dbReference type="ARBA" id="ARBA00023136"/>
    </source>
</evidence>
<accession>A0A5J4NQA6</accession>
<dbReference type="InterPro" id="IPR018108">
    <property type="entry name" value="MCP_transmembrane"/>
</dbReference>
<sequence>MYDCDVAFSIVHHKQFQLNVLIAIGTNLQSLRQLVGMLSSPLTQLVYNVAIATVRSHCNNSAPSATGGCFTEAFEGTHYSLHFVLYHLKDTFWQPVNWAATQMTEHHNSLEDQQRSEKTSFRYNLLAGGLAGSVAKTVIAPLDRAKINFQCKHPLFGYCSNFYFVPFSSSRLATERRFTVRELYRFLRSSFHQAGFLSLWRGNTATLSRIFPYAAIQYSAHERYKHALGIDQSDLSHMRPRDIRFRRLIAGCMAGTTCVACTYPLDFSRARMAVTDSKKYSNLIDAIRTVSREEGKLALYRGFLPAILGVIPYSGIAFFTFETLKEQRMNKHEHQTGKRPPKLKPFENLVCGASAGILGQTASYPLDIVRRRMQNALVTGHPEYLKSIRLTLRIVYSTEGLFRGLYKGVTLNWIKGPIASGISFTVFHQVQHFLHWYDKTHSSDRPTS</sequence>
<feature type="transmembrane region" description="Helical" evidence="9">
    <location>
        <begin position="298"/>
        <end position="321"/>
    </location>
</feature>
<protein>
    <submittedName>
        <fullName evidence="10">Solute carrier family 25, member 42</fullName>
    </submittedName>
</protein>
<feature type="transmembrane region" description="Helical" evidence="9">
    <location>
        <begin position="248"/>
        <end position="265"/>
    </location>
</feature>
<dbReference type="PROSITE" id="PS50920">
    <property type="entry name" value="SOLCAR"/>
    <property type="match status" value="3"/>
</dbReference>
<comment type="caution">
    <text evidence="10">The sequence shown here is derived from an EMBL/GenBank/DDBJ whole genome shotgun (WGS) entry which is preliminary data.</text>
</comment>
<dbReference type="AlphaFoldDB" id="A0A5J4NQA6"/>
<comment type="subcellular location">
    <subcellularLocation>
        <location evidence="1">Membrane</location>
        <topology evidence="1">Multi-pass membrane protein</topology>
    </subcellularLocation>
</comment>
<keyword evidence="4 7" id="KW-0812">Transmembrane</keyword>
<dbReference type="GO" id="GO:0055085">
    <property type="term" value="P:transmembrane transport"/>
    <property type="evidence" value="ECO:0007669"/>
    <property type="project" value="InterPro"/>
</dbReference>
<keyword evidence="3 8" id="KW-0813">Transport</keyword>
<feature type="repeat" description="Solcar" evidence="7">
    <location>
        <begin position="242"/>
        <end position="327"/>
    </location>
</feature>